<protein>
    <submittedName>
        <fullName evidence="3">Uncharacterized protein</fullName>
    </submittedName>
</protein>
<feature type="compositionally biased region" description="Basic residues" evidence="1">
    <location>
        <begin position="73"/>
        <end position="84"/>
    </location>
</feature>
<feature type="signal peptide" evidence="2">
    <location>
        <begin position="1"/>
        <end position="29"/>
    </location>
</feature>
<name>A0A8J5CWR8_ZINOF</name>
<dbReference type="PANTHER" id="PTHR34467:SF1">
    <property type="entry name" value="OS05G0542300 PROTEIN"/>
    <property type="match status" value="1"/>
</dbReference>
<comment type="caution">
    <text evidence="3">The sequence shown here is derived from an EMBL/GenBank/DDBJ whole genome shotgun (WGS) entry which is preliminary data.</text>
</comment>
<accession>A0A8J5CWR8</accession>
<feature type="region of interest" description="Disordered" evidence="1">
    <location>
        <begin position="62"/>
        <end position="84"/>
    </location>
</feature>
<keyword evidence="4" id="KW-1185">Reference proteome</keyword>
<dbReference type="EMBL" id="JACMSC010000019">
    <property type="protein sequence ID" value="KAG6473003.1"/>
    <property type="molecule type" value="Genomic_DNA"/>
</dbReference>
<proteinExistence type="predicted"/>
<organism evidence="3 4">
    <name type="scientific">Zingiber officinale</name>
    <name type="common">Ginger</name>
    <name type="synonym">Amomum zingiber</name>
    <dbReference type="NCBI Taxonomy" id="94328"/>
    <lineage>
        <taxon>Eukaryota</taxon>
        <taxon>Viridiplantae</taxon>
        <taxon>Streptophyta</taxon>
        <taxon>Embryophyta</taxon>
        <taxon>Tracheophyta</taxon>
        <taxon>Spermatophyta</taxon>
        <taxon>Magnoliopsida</taxon>
        <taxon>Liliopsida</taxon>
        <taxon>Zingiberales</taxon>
        <taxon>Zingiberaceae</taxon>
        <taxon>Zingiber</taxon>
    </lineage>
</organism>
<keyword evidence="2" id="KW-0732">Signal</keyword>
<feature type="chain" id="PRO_5035196132" evidence="2">
    <location>
        <begin position="30"/>
        <end position="84"/>
    </location>
</feature>
<evidence type="ECO:0000313" key="3">
    <source>
        <dbReference type="EMBL" id="KAG6473003.1"/>
    </source>
</evidence>
<dbReference type="Proteomes" id="UP000734854">
    <property type="component" value="Unassembled WGS sequence"/>
</dbReference>
<evidence type="ECO:0000256" key="2">
    <source>
        <dbReference type="SAM" id="SignalP"/>
    </source>
</evidence>
<gene>
    <name evidence="3" type="ORF">ZIOFF_066910</name>
</gene>
<reference evidence="3 4" key="1">
    <citation type="submission" date="2020-08" db="EMBL/GenBank/DDBJ databases">
        <title>Plant Genome Project.</title>
        <authorList>
            <person name="Zhang R.-G."/>
        </authorList>
    </citation>
    <scope>NUCLEOTIDE SEQUENCE [LARGE SCALE GENOMIC DNA]</scope>
    <source>
        <tissue evidence="3">Rhizome</tissue>
    </source>
</reference>
<dbReference type="PANTHER" id="PTHR34467">
    <property type="entry name" value="TRANSMEMBRANE PROTEIN"/>
    <property type="match status" value="1"/>
</dbReference>
<sequence length="84" mass="9498">MRRAAMAFRLRSYFTVLLLIILLFETSSCGLLQSSEGGTQQYPYMMAKHVHMRRALQEFIQDYENGGPNPKHDPKKGKPGGKGP</sequence>
<evidence type="ECO:0000256" key="1">
    <source>
        <dbReference type="SAM" id="MobiDB-lite"/>
    </source>
</evidence>
<evidence type="ECO:0000313" key="4">
    <source>
        <dbReference type="Proteomes" id="UP000734854"/>
    </source>
</evidence>
<dbReference type="AlphaFoldDB" id="A0A8J5CWR8"/>